<comment type="caution">
    <text evidence="2">The sequence shown here is derived from an EMBL/GenBank/DDBJ whole genome shotgun (WGS) entry which is preliminary data.</text>
</comment>
<dbReference type="AlphaFoldDB" id="A0A9N9B400"/>
<proteinExistence type="predicted"/>
<evidence type="ECO:0000256" key="1">
    <source>
        <dbReference type="SAM" id="MobiDB-lite"/>
    </source>
</evidence>
<reference evidence="2" key="1">
    <citation type="submission" date="2021-06" db="EMBL/GenBank/DDBJ databases">
        <authorList>
            <person name="Kallberg Y."/>
            <person name="Tangrot J."/>
            <person name="Rosling A."/>
        </authorList>
    </citation>
    <scope>NUCLEOTIDE SEQUENCE</scope>
    <source>
        <strain evidence="2">CL551</strain>
    </source>
</reference>
<evidence type="ECO:0000313" key="3">
    <source>
        <dbReference type="Proteomes" id="UP000789342"/>
    </source>
</evidence>
<feature type="compositionally biased region" description="Basic residues" evidence="1">
    <location>
        <begin position="58"/>
        <end position="67"/>
    </location>
</feature>
<keyword evidence="3" id="KW-1185">Reference proteome</keyword>
<sequence length="295" mass="33353">MERQLLSLLDYDLRVQESDLELHLAPFLKQIQSLNFGHAIRIEALRLPSLRHIHHRTLSHPRPRPRIHSPSSKLPTSHHHCITPPRRHNSYPLRESTRVSLKPSIYNTPITPMSILTPSYNGSNNVVNFPQHLHASIKNANNPIIVTTPADNKNSGNNNEIFFQSTPNCIDEHFQSTPKFIGGHFQSTPNCIDEHFPDNTSDDSQVGMSTDMDTDEDEENHSSGEEKRVVYDEPTLATFDELCKRYIEHSTTPSTQWNCQTLPKSTSPSTIANANLPDAGVLHFPSYCSGHNNKM</sequence>
<feature type="compositionally biased region" description="Polar residues" evidence="1">
    <location>
        <begin position="198"/>
        <end position="208"/>
    </location>
</feature>
<gene>
    <name evidence="2" type="ORF">AMORRO_LOCUS5646</name>
</gene>
<evidence type="ECO:0000313" key="2">
    <source>
        <dbReference type="EMBL" id="CAG8552608.1"/>
    </source>
</evidence>
<dbReference type="EMBL" id="CAJVPV010003463">
    <property type="protein sequence ID" value="CAG8552608.1"/>
    <property type="molecule type" value="Genomic_DNA"/>
</dbReference>
<organism evidence="2 3">
    <name type="scientific">Acaulospora morrowiae</name>
    <dbReference type="NCBI Taxonomy" id="94023"/>
    <lineage>
        <taxon>Eukaryota</taxon>
        <taxon>Fungi</taxon>
        <taxon>Fungi incertae sedis</taxon>
        <taxon>Mucoromycota</taxon>
        <taxon>Glomeromycotina</taxon>
        <taxon>Glomeromycetes</taxon>
        <taxon>Diversisporales</taxon>
        <taxon>Acaulosporaceae</taxon>
        <taxon>Acaulospora</taxon>
    </lineage>
</organism>
<name>A0A9N9B400_9GLOM</name>
<feature type="compositionally biased region" description="Basic residues" evidence="1">
    <location>
        <begin position="76"/>
        <end position="89"/>
    </location>
</feature>
<dbReference type="OrthoDB" id="10250320at2759"/>
<feature type="non-terminal residue" evidence="2">
    <location>
        <position position="295"/>
    </location>
</feature>
<feature type="region of interest" description="Disordered" evidence="1">
    <location>
        <begin position="58"/>
        <end position="91"/>
    </location>
</feature>
<feature type="region of interest" description="Disordered" evidence="1">
    <location>
        <begin position="194"/>
        <end position="227"/>
    </location>
</feature>
<dbReference type="Proteomes" id="UP000789342">
    <property type="component" value="Unassembled WGS sequence"/>
</dbReference>
<accession>A0A9N9B400</accession>
<protein>
    <submittedName>
        <fullName evidence="2">3332_t:CDS:1</fullName>
    </submittedName>
</protein>